<dbReference type="GO" id="GO:0032259">
    <property type="term" value="P:methylation"/>
    <property type="evidence" value="ECO:0007669"/>
    <property type="project" value="UniProtKB-KW"/>
</dbReference>
<dbReference type="Gene3D" id="1.10.10.10">
    <property type="entry name" value="Winged helix-like DNA-binding domain superfamily/Winged helix DNA-binding domain"/>
    <property type="match status" value="1"/>
</dbReference>
<dbReference type="NCBIfam" id="NF033788">
    <property type="entry name" value="HTH_metalloreg"/>
    <property type="match status" value="1"/>
</dbReference>
<protein>
    <submittedName>
        <fullName evidence="2">Putative methyltransferase YcgJ</fullName>
        <ecNumber evidence="2">2.1.1.-</ecNumber>
    </submittedName>
</protein>
<dbReference type="InterPro" id="IPR013216">
    <property type="entry name" value="Methyltransf_11"/>
</dbReference>
<reference evidence="2" key="1">
    <citation type="submission" date="2019-12" db="EMBL/GenBank/DDBJ databases">
        <authorList>
            <person name="Cremers G."/>
        </authorList>
    </citation>
    <scope>NUCLEOTIDE SEQUENCE</scope>
    <source>
        <strain evidence="2">Mbul1</strain>
    </source>
</reference>
<dbReference type="InterPro" id="IPR001845">
    <property type="entry name" value="HTH_ArsR_DNA-bd_dom"/>
</dbReference>
<dbReference type="InterPro" id="IPR029063">
    <property type="entry name" value="SAM-dependent_MTases_sf"/>
</dbReference>
<gene>
    <name evidence="2" type="primary">ycgJ</name>
    <name evidence="2" type="ORF">MBUL_01794</name>
</gene>
<dbReference type="SUPFAM" id="SSF53335">
    <property type="entry name" value="S-adenosyl-L-methionine-dependent methyltransferases"/>
    <property type="match status" value="1"/>
</dbReference>
<dbReference type="Pfam" id="PF08241">
    <property type="entry name" value="Methyltransf_11"/>
    <property type="match status" value="1"/>
</dbReference>
<keyword evidence="2" id="KW-0489">Methyltransferase</keyword>
<dbReference type="InterPro" id="IPR011991">
    <property type="entry name" value="ArsR-like_HTH"/>
</dbReference>
<dbReference type="AlphaFoldDB" id="A0A679IUR9"/>
<keyword evidence="2" id="KW-0808">Transferase</keyword>
<dbReference type="GO" id="GO:0008757">
    <property type="term" value="F:S-adenosylmethionine-dependent methyltransferase activity"/>
    <property type="evidence" value="ECO:0007669"/>
    <property type="project" value="InterPro"/>
</dbReference>
<dbReference type="InterPro" id="IPR050508">
    <property type="entry name" value="Methyltransf_Superfamily"/>
</dbReference>
<evidence type="ECO:0000313" key="2">
    <source>
        <dbReference type="EMBL" id="CAA2102652.1"/>
    </source>
</evidence>
<dbReference type="CDD" id="cd00090">
    <property type="entry name" value="HTH_ARSR"/>
    <property type="match status" value="1"/>
</dbReference>
<dbReference type="PANTHER" id="PTHR42912">
    <property type="entry name" value="METHYLTRANSFERASE"/>
    <property type="match status" value="1"/>
</dbReference>
<feature type="domain" description="HTH arsR-type" evidence="1">
    <location>
        <begin position="30"/>
        <end position="123"/>
    </location>
</feature>
<sequence length="359" mass="38867">MIPASRRFPLPCVMIEHKDIFMSQESAKATVVLPFSDALGVLRATAEETRLRILALLMQGELSVSDLTDILGQSQPRISRHLKLLVEAGLVERHREGAWAFFRLIEARTGLVEPLVGGLDRSSPPLSEDRARLEGVRAQRADAAQSFFARLAPKWDQLRSLHVPEAIVEAAVIDALGSRPVRSLIDLGTGTGRMLGLLAPRASRATGLDSSHAMLSVARANLERAGLSGVDLRQGDIHAPPFGRGSFDLVVVHQVLHYLDDPARALREAARLVAPGGRLLVVDFAPHDLEFLREEQAHRRLGFAAEQVTGWLADVGLGMVATRHLAPADESGHQLTVTLWLAASAAEPTLASEAERAVA</sequence>
<dbReference type="Pfam" id="PF01022">
    <property type="entry name" value="HTH_5"/>
    <property type="match status" value="1"/>
</dbReference>
<dbReference type="InterPro" id="IPR036388">
    <property type="entry name" value="WH-like_DNA-bd_sf"/>
</dbReference>
<dbReference type="PROSITE" id="PS50987">
    <property type="entry name" value="HTH_ARSR_2"/>
    <property type="match status" value="1"/>
</dbReference>
<dbReference type="EMBL" id="LR743504">
    <property type="protein sequence ID" value="CAA2102652.1"/>
    <property type="molecule type" value="Genomic_DNA"/>
</dbReference>
<dbReference type="PANTHER" id="PTHR42912:SF93">
    <property type="entry name" value="N6-ADENOSINE-METHYLTRANSFERASE TMT1A"/>
    <property type="match status" value="1"/>
</dbReference>
<dbReference type="Gene3D" id="3.40.50.150">
    <property type="entry name" value="Vaccinia Virus protein VP39"/>
    <property type="match status" value="1"/>
</dbReference>
<accession>A0A679IUR9</accession>
<dbReference type="InterPro" id="IPR036390">
    <property type="entry name" value="WH_DNA-bd_sf"/>
</dbReference>
<dbReference type="CDD" id="cd02440">
    <property type="entry name" value="AdoMet_MTases"/>
    <property type="match status" value="1"/>
</dbReference>
<evidence type="ECO:0000259" key="1">
    <source>
        <dbReference type="PROSITE" id="PS50987"/>
    </source>
</evidence>
<dbReference type="SMART" id="SM00418">
    <property type="entry name" value="HTH_ARSR"/>
    <property type="match status" value="1"/>
</dbReference>
<organism evidence="2">
    <name type="scientific">Methylobacterium bullatum</name>
    <dbReference type="NCBI Taxonomy" id="570505"/>
    <lineage>
        <taxon>Bacteria</taxon>
        <taxon>Pseudomonadati</taxon>
        <taxon>Pseudomonadota</taxon>
        <taxon>Alphaproteobacteria</taxon>
        <taxon>Hyphomicrobiales</taxon>
        <taxon>Methylobacteriaceae</taxon>
        <taxon>Methylobacterium</taxon>
    </lineage>
</organism>
<proteinExistence type="predicted"/>
<dbReference type="SUPFAM" id="SSF46785">
    <property type="entry name" value="Winged helix' DNA-binding domain"/>
    <property type="match status" value="1"/>
</dbReference>
<name>A0A679IUR9_9HYPH</name>
<dbReference type="PRINTS" id="PR00778">
    <property type="entry name" value="HTHARSR"/>
</dbReference>
<dbReference type="GO" id="GO:0003700">
    <property type="term" value="F:DNA-binding transcription factor activity"/>
    <property type="evidence" value="ECO:0007669"/>
    <property type="project" value="InterPro"/>
</dbReference>
<dbReference type="EC" id="2.1.1.-" evidence="2"/>